<name>A0A556TJL6_BAGYA</name>
<evidence type="ECO:0000313" key="1">
    <source>
        <dbReference type="EMBL" id="TSK16033.1"/>
    </source>
</evidence>
<dbReference type="Proteomes" id="UP000319801">
    <property type="component" value="Unassembled WGS sequence"/>
</dbReference>
<reference evidence="1 2" key="1">
    <citation type="journal article" date="2019" name="Genome Biol. Evol.">
        <title>Whole-Genome Sequencing of the Giant Devil Catfish, Bagarius yarrelli.</title>
        <authorList>
            <person name="Jiang W."/>
            <person name="Lv Y."/>
            <person name="Cheng L."/>
            <person name="Yang K."/>
            <person name="Chao B."/>
            <person name="Wang X."/>
            <person name="Li Y."/>
            <person name="Pan X."/>
            <person name="You X."/>
            <person name="Zhang Y."/>
            <person name="Yang J."/>
            <person name="Li J."/>
            <person name="Zhang X."/>
            <person name="Liu S."/>
            <person name="Sun C."/>
            <person name="Yang J."/>
            <person name="Shi Q."/>
        </authorList>
    </citation>
    <scope>NUCLEOTIDE SEQUENCE [LARGE SCALE GENOMIC DNA]</scope>
    <source>
        <strain evidence="1">JWS20170419001</strain>
        <tissue evidence="1">Muscle</tissue>
    </source>
</reference>
<dbReference type="EMBL" id="VCAZ01000003">
    <property type="protein sequence ID" value="TSK16033.1"/>
    <property type="molecule type" value="Genomic_DNA"/>
</dbReference>
<keyword evidence="2" id="KW-1185">Reference proteome</keyword>
<organism evidence="1 2">
    <name type="scientific">Bagarius yarrelli</name>
    <name type="common">Goonch</name>
    <name type="synonym">Bagrus yarrelli</name>
    <dbReference type="NCBI Taxonomy" id="175774"/>
    <lineage>
        <taxon>Eukaryota</taxon>
        <taxon>Metazoa</taxon>
        <taxon>Chordata</taxon>
        <taxon>Craniata</taxon>
        <taxon>Vertebrata</taxon>
        <taxon>Euteleostomi</taxon>
        <taxon>Actinopterygii</taxon>
        <taxon>Neopterygii</taxon>
        <taxon>Teleostei</taxon>
        <taxon>Ostariophysi</taxon>
        <taxon>Siluriformes</taxon>
        <taxon>Sisoridae</taxon>
        <taxon>Sisorinae</taxon>
        <taxon>Bagarius</taxon>
    </lineage>
</organism>
<gene>
    <name evidence="1" type="ORF">Baya_0904</name>
</gene>
<proteinExistence type="predicted"/>
<accession>A0A556TJL6</accession>
<evidence type="ECO:0000313" key="2">
    <source>
        <dbReference type="Proteomes" id="UP000319801"/>
    </source>
</evidence>
<protein>
    <submittedName>
        <fullName evidence="1">Uncharacterized protein</fullName>
    </submittedName>
</protein>
<comment type="caution">
    <text evidence="1">The sequence shown here is derived from an EMBL/GenBank/DDBJ whole genome shotgun (WGS) entry which is preliminary data.</text>
</comment>
<sequence>MGGMREADHCGNNPSPWLADGKKAKALLDLQFRSRASGAGNQWCCINLLTANVSRILILDPVFLAHPTLGPLSCQGHPSQCFPSHCPETYTSPQARHPFTPAQAAVIQQRVRQVSHCAIKELGPRDKAEIPAAVWRSK</sequence>
<dbReference type="AlphaFoldDB" id="A0A556TJL6"/>